<dbReference type="Proteomes" id="UP000319908">
    <property type="component" value="Unassembled WGS sequence"/>
</dbReference>
<name>A0A5C6BVL4_9BACT</name>
<sequence length="407" mass="44933">MGASNPIQAARRRRCEVMGIDFDAASESFLAAISLAQPLVAIVCSRVGHDPRRHRRLSQQIAVSVQQARRDEATLLIADGTAIDPWVTHAAEVFQVPVVRLAASDQGDRDVIAMADRVDAAYVRSGGKVTKILRKRAKLQSGMVRVAIAGPTSDGLQKDGPQKDRHAIWQLLDAGAVGRYLPHDHHTGPDDGGDHGSRELQRSSCPPIDWSNYLVHCTRAAAGPWPGQSWASYRDDLLLADPAAAARDAIDTLCRIVRCQRLIAGATTSDQAAGVVCFSAVELPELLAARTYRSHLHRWDYEPFGIAIERRAALRMGMQPVVYGDRVTRQKLPTHQRFRFQSAGTTYDWTKEREWRSNTDIDLSRLGMGEVLIFVPDENSARRVGSCNQATWSIIRLDQLPAAEKPV</sequence>
<organism evidence="2 3">
    <name type="scientific">Allorhodopirellula heiligendammensis</name>
    <dbReference type="NCBI Taxonomy" id="2714739"/>
    <lineage>
        <taxon>Bacteria</taxon>
        <taxon>Pseudomonadati</taxon>
        <taxon>Planctomycetota</taxon>
        <taxon>Planctomycetia</taxon>
        <taxon>Pirellulales</taxon>
        <taxon>Pirellulaceae</taxon>
        <taxon>Allorhodopirellula</taxon>
    </lineage>
</organism>
<reference evidence="2 3" key="1">
    <citation type="journal article" date="2020" name="Antonie Van Leeuwenhoek">
        <title>Rhodopirellula heiligendammensis sp. nov., Rhodopirellula pilleata sp. nov., and Rhodopirellula solitaria sp. nov. isolated from natural or artificial marine surfaces in Northern Germany and California, USA, and emended description of the genus Rhodopirellula.</title>
        <authorList>
            <person name="Kallscheuer N."/>
            <person name="Wiegand S."/>
            <person name="Jogler M."/>
            <person name="Boedeker C."/>
            <person name="Peeters S.H."/>
            <person name="Rast P."/>
            <person name="Heuer A."/>
            <person name="Jetten M.S.M."/>
            <person name="Rohde M."/>
            <person name="Jogler C."/>
        </authorList>
    </citation>
    <scope>NUCLEOTIDE SEQUENCE [LARGE SCALE GENOMIC DNA]</scope>
    <source>
        <strain evidence="2 3">Poly21</strain>
    </source>
</reference>
<evidence type="ECO:0000256" key="1">
    <source>
        <dbReference type="SAM" id="MobiDB-lite"/>
    </source>
</evidence>
<feature type="region of interest" description="Disordered" evidence="1">
    <location>
        <begin position="180"/>
        <end position="201"/>
    </location>
</feature>
<dbReference type="EMBL" id="SJPU01000002">
    <property type="protein sequence ID" value="TWU16085.1"/>
    <property type="molecule type" value="Genomic_DNA"/>
</dbReference>
<evidence type="ECO:0000313" key="3">
    <source>
        <dbReference type="Proteomes" id="UP000319908"/>
    </source>
</evidence>
<proteinExistence type="predicted"/>
<comment type="caution">
    <text evidence="2">The sequence shown here is derived from an EMBL/GenBank/DDBJ whole genome shotgun (WGS) entry which is preliminary data.</text>
</comment>
<dbReference type="OrthoDB" id="5497069at2"/>
<keyword evidence="3" id="KW-1185">Reference proteome</keyword>
<dbReference type="AlphaFoldDB" id="A0A5C6BVL4"/>
<dbReference type="RefSeq" id="WP_146407814.1">
    <property type="nucleotide sequence ID" value="NZ_SJPU01000002.1"/>
</dbReference>
<accession>A0A5C6BVL4</accession>
<gene>
    <name evidence="2" type="ORF">Poly21_32900</name>
</gene>
<protein>
    <submittedName>
        <fullName evidence="2">Uncharacterized protein</fullName>
    </submittedName>
</protein>
<evidence type="ECO:0000313" key="2">
    <source>
        <dbReference type="EMBL" id="TWU16085.1"/>
    </source>
</evidence>
<feature type="compositionally biased region" description="Basic and acidic residues" evidence="1">
    <location>
        <begin position="181"/>
        <end position="201"/>
    </location>
</feature>